<evidence type="ECO:0000313" key="2">
    <source>
        <dbReference type="EMBL" id="CAD7650772.1"/>
    </source>
</evidence>
<reference evidence="2" key="1">
    <citation type="submission" date="2020-11" db="EMBL/GenBank/DDBJ databases">
        <authorList>
            <person name="Tran Van P."/>
        </authorList>
    </citation>
    <scope>NUCLEOTIDE SEQUENCE</scope>
</reference>
<proteinExistence type="predicted"/>
<accession>A0A7R9QMF9</accession>
<sequence length="101" mass="11703">MNGKEMTKNEAMNDTNGSISDPNLKKCDTKSPFQRNTSDRRSRASIRQIERRVSTTSVQSRGGWGNKWVSIELCWTECWNRQCFHTWPIKMAGVLFSYHTS</sequence>
<feature type="compositionally biased region" description="Polar residues" evidence="1">
    <location>
        <begin position="10"/>
        <end position="21"/>
    </location>
</feature>
<name>A0A7R9QMF9_9ACAR</name>
<dbReference type="Proteomes" id="UP000759131">
    <property type="component" value="Unassembled WGS sequence"/>
</dbReference>
<feature type="non-terminal residue" evidence="2">
    <location>
        <position position="1"/>
    </location>
</feature>
<evidence type="ECO:0000256" key="1">
    <source>
        <dbReference type="SAM" id="MobiDB-lite"/>
    </source>
</evidence>
<feature type="compositionally biased region" description="Basic and acidic residues" evidence="1">
    <location>
        <begin position="37"/>
        <end position="53"/>
    </location>
</feature>
<feature type="region of interest" description="Disordered" evidence="1">
    <location>
        <begin position="1"/>
        <end position="61"/>
    </location>
</feature>
<dbReference type="EMBL" id="CAJPIZ010053742">
    <property type="protein sequence ID" value="CAG2123075.1"/>
    <property type="molecule type" value="Genomic_DNA"/>
</dbReference>
<dbReference type="AlphaFoldDB" id="A0A7R9QMF9"/>
<protein>
    <submittedName>
        <fullName evidence="2">Uncharacterized protein</fullName>
    </submittedName>
</protein>
<organism evidence="2">
    <name type="scientific">Medioppia subpectinata</name>
    <dbReference type="NCBI Taxonomy" id="1979941"/>
    <lineage>
        <taxon>Eukaryota</taxon>
        <taxon>Metazoa</taxon>
        <taxon>Ecdysozoa</taxon>
        <taxon>Arthropoda</taxon>
        <taxon>Chelicerata</taxon>
        <taxon>Arachnida</taxon>
        <taxon>Acari</taxon>
        <taxon>Acariformes</taxon>
        <taxon>Sarcoptiformes</taxon>
        <taxon>Oribatida</taxon>
        <taxon>Brachypylina</taxon>
        <taxon>Oppioidea</taxon>
        <taxon>Oppiidae</taxon>
        <taxon>Medioppia</taxon>
    </lineage>
</organism>
<keyword evidence="3" id="KW-1185">Reference proteome</keyword>
<gene>
    <name evidence="2" type="ORF">OSB1V03_LOCUS23020</name>
</gene>
<dbReference type="EMBL" id="OC908317">
    <property type="protein sequence ID" value="CAD7650772.1"/>
    <property type="molecule type" value="Genomic_DNA"/>
</dbReference>
<evidence type="ECO:0000313" key="3">
    <source>
        <dbReference type="Proteomes" id="UP000759131"/>
    </source>
</evidence>